<dbReference type="HOGENOM" id="CLU_2566884_0_0_10"/>
<dbReference type="RefSeq" id="WP_008020840.1">
    <property type="nucleotide sequence ID" value="NZ_JAGHEF010000003.1"/>
</dbReference>
<gene>
    <name evidence="2" type="ORF">HMPREF1074_00353</name>
</gene>
<evidence type="ECO:0000313" key="3">
    <source>
        <dbReference type="Proteomes" id="UP000003566"/>
    </source>
</evidence>
<evidence type="ECO:0008006" key="4">
    <source>
        <dbReference type="Google" id="ProtNLM"/>
    </source>
</evidence>
<proteinExistence type="predicted"/>
<name>I9JM74_9BACE</name>
<sequence length="81" mass="8857">MKKIVFAFAAMFLLLAACGGKAKITLNPQKDAQTYFKFFKVDDMEGGQAYLEAAIVKYKQAGKDGDLNTMLQIAGDLMDGK</sequence>
<reference evidence="2 3" key="1">
    <citation type="submission" date="2012-02" db="EMBL/GenBank/DDBJ databases">
        <title>The Genome Sequence of Bacteroides xylanisolvens CL03T12C04.</title>
        <authorList>
            <consortium name="The Broad Institute Genome Sequencing Platform"/>
            <person name="Earl A."/>
            <person name="Ward D."/>
            <person name="Feldgarden M."/>
            <person name="Gevers D."/>
            <person name="Zitomersky N.L."/>
            <person name="Coyne M.J."/>
            <person name="Comstock L.E."/>
            <person name="Young S.K."/>
            <person name="Zeng Q."/>
            <person name="Gargeya S."/>
            <person name="Fitzgerald M."/>
            <person name="Haas B."/>
            <person name="Abouelleil A."/>
            <person name="Alvarado L."/>
            <person name="Arachchi H.M."/>
            <person name="Berlin A."/>
            <person name="Chapman S.B."/>
            <person name="Gearin G."/>
            <person name="Goldberg J."/>
            <person name="Griggs A."/>
            <person name="Gujja S."/>
            <person name="Hansen M."/>
            <person name="Heiman D."/>
            <person name="Howarth C."/>
            <person name="Larimer J."/>
            <person name="Lui A."/>
            <person name="MacDonald P.J.P."/>
            <person name="McCowen C."/>
            <person name="Montmayeur A."/>
            <person name="Murphy C."/>
            <person name="Neiman D."/>
            <person name="Pearson M."/>
            <person name="Priest M."/>
            <person name="Roberts A."/>
            <person name="Saif S."/>
            <person name="Shea T."/>
            <person name="Sisk P."/>
            <person name="Stolte C."/>
            <person name="Sykes S."/>
            <person name="Wortman J."/>
            <person name="Nusbaum C."/>
            <person name="Birren B."/>
        </authorList>
    </citation>
    <scope>NUCLEOTIDE SEQUENCE [LARGE SCALE GENOMIC DNA]</scope>
    <source>
        <strain evidence="2 3">CL03T12C04</strain>
    </source>
</reference>
<dbReference type="AlphaFoldDB" id="I9JM74"/>
<evidence type="ECO:0000313" key="2">
    <source>
        <dbReference type="EMBL" id="EIY87964.1"/>
    </source>
</evidence>
<keyword evidence="1" id="KW-0732">Signal</keyword>
<feature type="chain" id="PRO_5003721961" description="Lipoprotein" evidence="1">
    <location>
        <begin position="23"/>
        <end position="81"/>
    </location>
</feature>
<feature type="signal peptide" evidence="1">
    <location>
        <begin position="1"/>
        <end position="22"/>
    </location>
</feature>
<comment type="caution">
    <text evidence="2">The sequence shown here is derived from an EMBL/GenBank/DDBJ whole genome shotgun (WGS) entry which is preliminary data.</text>
</comment>
<dbReference type="PROSITE" id="PS51257">
    <property type="entry name" value="PROKAR_LIPOPROTEIN"/>
    <property type="match status" value="1"/>
</dbReference>
<dbReference type="PATRIC" id="fig|997892.3.peg.353"/>
<organism evidence="2 3">
    <name type="scientific">Bacteroides xylanisolvens CL03T12C04</name>
    <dbReference type="NCBI Taxonomy" id="997892"/>
    <lineage>
        <taxon>Bacteria</taxon>
        <taxon>Pseudomonadati</taxon>
        <taxon>Bacteroidota</taxon>
        <taxon>Bacteroidia</taxon>
        <taxon>Bacteroidales</taxon>
        <taxon>Bacteroidaceae</taxon>
        <taxon>Bacteroides</taxon>
    </lineage>
</organism>
<dbReference type="EMBL" id="AGXE01000004">
    <property type="protein sequence ID" value="EIY87964.1"/>
    <property type="molecule type" value="Genomic_DNA"/>
</dbReference>
<dbReference type="Proteomes" id="UP000003566">
    <property type="component" value="Unassembled WGS sequence"/>
</dbReference>
<evidence type="ECO:0000256" key="1">
    <source>
        <dbReference type="SAM" id="SignalP"/>
    </source>
</evidence>
<protein>
    <recommendedName>
        <fullName evidence="4">Lipoprotein</fullName>
    </recommendedName>
</protein>
<accession>I9JM74</accession>